<dbReference type="PANTHER" id="PTHR33103">
    <property type="entry name" value="OS01G0153900 PROTEIN"/>
    <property type="match status" value="1"/>
</dbReference>
<sequence length="210" mass="22241">MESPASSPTPMTLKLLINRKAQKVVFAEAEKPFVDFLLYLMSLPLGTVTKFVTQKSMVGALGNLYGSIADLGDTYMQPGIHKNTFLNPKVSITSSDVPLLMPAASPAGTSVPRKFTYVAPPAKAEVSTTTSGEGGGFVRGVVSYMVMDDLKVMPQSTISAITTLNDSNVTDFGSLEVKVVSLDNNVGLKLLKAALETNSVLTTVFLGKSS</sequence>
<proteinExistence type="predicted"/>
<comment type="caution">
    <text evidence="1">The sequence shown here is derived from an EMBL/GenBank/DDBJ whole genome shotgun (WGS) entry which is preliminary data.</text>
</comment>
<accession>A0A328DZT1</accession>
<name>A0A328DZT1_9ASTE</name>
<dbReference type="AlphaFoldDB" id="A0A328DZT1"/>
<reference evidence="1 2" key="1">
    <citation type="submission" date="2018-06" db="EMBL/GenBank/DDBJ databases">
        <title>The Genome of Cuscuta australis (Dodder) Provides Insight into the Evolution of Plant Parasitism.</title>
        <authorList>
            <person name="Liu H."/>
        </authorList>
    </citation>
    <scope>NUCLEOTIDE SEQUENCE [LARGE SCALE GENOMIC DNA]</scope>
    <source>
        <strain evidence="2">cv. Yunnan</strain>
        <tissue evidence="1">Vines</tissue>
    </source>
</reference>
<protein>
    <recommendedName>
        <fullName evidence="3">DUF674 domain-containing protein</fullName>
    </recommendedName>
</protein>
<dbReference type="Pfam" id="PF05056">
    <property type="entry name" value="DUF674"/>
    <property type="match status" value="2"/>
</dbReference>
<dbReference type="InterPro" id="IPR007750">
    <property type="entry name" value="DUF674"/>
</dbReference>
<evidence type="ECO:0008006" key="3">
    <source>
        <dbReference type="Google" id="ProtNLM"/>
    </source>
</evidence>
<dbReference type="EMBL" id="NQVE01000050">
    <property type="protein sequence ID" value="RAL51232.1"/>
    <property type="molecule type" value="Genomic_DNA"/>
</dbReference>
<evidence type="ECO:0000313" key="1">
    <source>
        <dbReference type="EMBL" id="RAL51232.1"/>
    </source>
</evidence>
<dbReference type="PANTHER" id="PTHR33103:SF19">
    <property type="entry name" value="OS09G0544700 PROTEIN"/>
    <property type="match status" value="1"/>
</dbReference>
<evidence type="ECO:0000313" key="2">
    <source>
        <dbReference type="Proteomes" id="UP000249390"/>
    </source>
</evidence>
<organism evidence="1 2">
    <name type="scientific">Cuscuta australis</name>
    <dbReference type="NCBI Taxonomy" id="267555"/>
    <lineage>
        <taxon>Eukaryota</taxon>
        <taxon>Viridiplantae</taxon>
        <taxon>Streptophyta</taxon>
        <taxon>Embryophyta</taxon>
        <taxon>Tracheophyta</taxon>
        <taxon>Spermatophyta</taxon>
        <taxon>Magnoliopsida</taxon>
        <taxon>eudicotyledons</taxon>
        <taxon>Gunneridae</taxon>
        <taxon>Pentapetalae</taxon>
        <taxon>asterids</taxon>
        <taxon>lamiids</taxon>
        <taxon>Solanales</taxon>
        <taxon>Convolvulaceae</taxon>
        <taxon>Cuscuteae</taxon>
        <taxon>Cuscuta</taxon>
        <taxon>Cuscuta subgen. Grammica</taxon>
        <taxon>Cuscuta sect. Cleistogrammica</taxon>
    </lineage>
</organism>
<keyword evidence="2" id="KW-1185">Reference proteome</keyword>
<gene>
    <name evidence="1" type="ORF">DM860_010734</name>
</gene>
<dbReference type="Proteomes" id="UP000249390">
    <property type="component" value="Unassembled WGS sequence"/>
</dbReference>